<protein>
    <submittedName>
        <fullName evidence="1">Uncharacterized protein</fullName>
    </submittedName>
</protein>
<name>A0ABQ2YJK9_9GAMM</name>
<dbReference type="Proteomes" id="UP000653056">
    <property type="component" value="Unassembled WGS sequence"/>
</dbReference>
<keyword evidence="2" id="KW-1185">Reference proteome</keyword>
<comment type="caution">
    <text evidence="1">The sequence shown here is derived from an EMBL/GenBank/DDBJ whole genome shotgun (WGS) entry which is preliminary data.</text>
</comment>
<dbReference type="EMBL" id="BMXS01000003">
    <property type="protein sequence ID" value="GGX85145.1"/>
    <property type="molecule type" value="Genomic_DNA"/>
</dbReference>
<evidence type="ECO:0000313" key="1">
    <source>
        <dbReference type="EMBL" id="GGX85145.1"/>
    </source>
</evidence>
<accession>A0ABQ2YJK9</accession>
<reference evidence="2" key="1">
    <citation type="journal article" date="2019" name="Int. J. Syst. Evol. Microbiol.">
        <title>The Global Catalogue of Microorganisms (GCM) 10K type strain sequencing project: providing services to taxonomists for standard genome sequencing and annotation.</title>
        <authorList>
            <consortium name="The Broad Institute Genomics Platform"/>
            <consortium name="The Broad Institute Genome Sequencing Center for Infectious Disease"/>
            <person name="Wu L."/>
            <person name="Ma J."/>
        </authorList>
    </citation>
    <scope>NUCLEOTIDE SEQUENCE [LARGE SCALE GENOMIC DNA]</scope>
    <source>
        <strain evidence="2">KCTC 22228</strain>
    </source>
</reference>
<sequence length="61" mass="6589">MEYSNLMLEKGGMIPSNCVGWQVGRGFPTHAILAKAMAEPLLSYVCGFVQATMTVQMGKPP</sequence>
<organism evidence="1 2">
    <name type="scientific">Litchfieldella qijiaojingensis</name>
    <dbReference type="NCBI Taxonomy" id="980347"/>
    <lineage>
        <taxon>Bacteria</taxon>
        <taxon>Pseudomonadati</taxon>
        <taxon>Pseudomonadota</taxon>
        <taxon>Gammaproteobacteria</taxon>
        <taxon>Oceanospirillales</taxon>
        <taxon>Halomonadaceae</taxon>
        <taxon>Litchfieldella</taxon>
    </lineage>
</organism>
<proteinExistence type="predicted"/>
<evidence type="ECO:0000313" key="2">
    <source>
        <dbReference type="Proteomes" id="UP000653056"/>
    </source>
</evidence>
<gene>
    <name evidence="1" type="ORF">GCM10007160_10610</name>
</gene>